<dbReference type="Gene3D" id="3.80.10.10">
    <property type="entry name" value="Ribonuclease Inhibitor"/>
    <property type="match status" value="4"/>
</dbReference>
<dbReference type="PROSITE" id="PS51450">
    <property type="entry name" value="LRR"/>
    <property type="match status" value="1"/>
</dbReference>
<keyword evidence="7" id="KW-0677">Repeat</keyword>
<dbReference type="SUPFAM" id="SSF52047">
    <property type="entry name" value="RNI-like"/>
    <property type="match status" value="1"/>
</dbReference>
<dbReference type="InterPro" id="IPR024752">
    <property type="entry name" value="Myb/SANT-like_dom"/>
</dbReference>
<evidence type="ECO:0000256" key="7">
    <source>
        <dbReference type="ARBA" id="ARBA00022737"/>
    </source>
</evidence>
<dbReference type="InterPro" id="IPR051502">
    <property type="entry name" value="RLP_Defense_Trigger"/>
</dbReference>
<evidence type="ECO:0000313" key="17">
    <source>
        <dbReference type="Proteomes" id="UP001642260"/>
    </source>
</evidence>
<dbReference type="Pfam" id="PF13855">
    <property type="entry name" value="LRR_8"/>
    <property type="match status" value="2"/>
</dbReference>
<evidence type="ECO:0008006" key="18">
    <source>
        <dbReference type="Google" id="ProtNLM"/>
    </source>
</evidence>
<keyword evidence="8" id="KW-1133">Transmembrane helix</keyword>
<evidence type="ECO:0000256" key="4">
    <source>
        <dbReference type="ARBA" id="ARBA00022614"/>
    </source>
</evidence>
<dbReference type="Pfam" id="PF00560">
    <property type="entry name" value="LRR_1"/>
    <property type="match status" value="6"/>
</dbReference>
<evidence type="ECO:0000313" key="16">
    <source>
        <dbReference type="EMBL" id="CAH8320279.1"/>
    </source>
</evidence>
<keyword evidence="10" id="KW-0675">Receptor</keyword>
<keyword evidence="6 13" id="KW-0732">Signal</keyword>
<evidence type="ECO:0000256" key="5">
    <source>
        <dbReference type="ARBA" id="ARBA00022692"/>
    </source>
</evidence>
<reference evidence="16 17" key="1">
    <citation type="submission" date="2022-03" db="EMBL/GenBank/DDBJ databases">
        <authorList>
            <person name="Macdonald S."/>
            <person name="Ahmed S."/>
            <person name="Newling K."/>
        </authorList>
    </citation>
    <scope>NUCLEOTIDE SEQUENCE [LARGE SCALE GENOMIC DNA]</scope>
</reference>
<evidence type="ECO:0000256" key="6">
    <source>
        <dbReference type="ARBA" id="ARBA00022729"/>
    </source>
</evidence>
<proteinExistence type="inferred from homology"/>
<organism evidence="16 17">
    <name type="scientific">Eruca vesicaria subsp. sativa</name>
    <name type="common">Garden rocket</name>
    <name type="synonym">Eruca sativa</name>
    <dbReference type="NCBI Taxonomy" id="29727"/>
    <lineage>
        <taxon>Eukaryota</taxon>
        <taxon>Viridiplantae</taxon>
        <taxon>Streptophyta</taxon>
        <taxon>Embryophyta</taxon>
        <taxon>Tracheophyta</taxon>
        <taxon>Spermatophyta</taxon>
        <taxon>Magnoliopsida</taxon>
        <taxon>eudicotyledons</taxon>
        <taxon>Gunneridae</taxon>
        <taxon>Pentapetalae</taxon>
        <taxon>rosids</taxon>
        <taxon>malvids</taxon>
        <taxon>Brassicales</taxon>
        <taxon>Brassicaceae</taxon>
        <taxon>Brassiceae</taxon>
        <taxon>Eruca</taxon>
    </lineage>
</organism>
<protein>
    <recommendedName>
        <fullName evidence="18">Myb/SANT-like domain-containing protein</fullName>
    </recommendedName>
</protein>
<comment type="caution">
    <text evidence="16">The sequence shown here is derived from an EMBL/GenBank/DDBJ whole genome shotgun (WGS) entry which is preliminary data.</text>
</comment>
<name>A0ABC8JFQ1_ERUVS</name>
<keyword evidence="11" id="KW-0325">Glycoprotein</keyword>
<evidence type="ECO:0000256" key="11">
    <source>
        <dbReference type="ARBA" id="ARBA00023180"/>
    </source>
</evidence>
<keyword evidence="3" id="KW-1003">Cell membrane</keyword>
<evidence type="ECO:0000256" key="2">
    <source>
        <dbReference type="ARBA" id="ARBA00009592"/>
    </source>
</evidence>
<feature type="region of interest" description="Disordered" evidence="12">
    <location>
        <begin position="1088"/>
        <end position="1122"/>
    </location>
</feature>
<sequence length="1213" mass="136809">MGLNLILVMILLGQIHGCKSCIQKERLALFELKKYMISVAPEEESTFVNPTWTNDTKSDCCLWEDVKCNRSSGRVNEISFGFKSLRRLRKLEILAFTANDFNNSIFPFINAATSLTKLYFLDCNMDGHVPVKELRDLTNLELLDMSWNRLNDSIPIQESSPLKNLKALSLRGNNFFSSMGLQGKFAQIISWICKLKNLQELDLKENKLVGHFPLCLTSLTGLQVLDLSSNQMTGTIPSSLGNLRSLEYLSLFDNNFEGIFSLGSLTNLSELRVLKSSSKSNTFKVVIEKSWKPKFQLSVIALQSCNLEYVPRFLLYQKGLRHVDLSDNKIAENFPSWLVANNSKLEFLLLQNNFFVSFQLPESAHNLLFLDLSMNEFSDEFPQNIGWILPHLQYMNLAKNNFQGNLPASLGNMKSIEHLDMSHNSFHGKLPISFLKGCYSLLILKLSHNKLSGEVFREPANFTDITVLAMDNNSFTGKIRQGLRSLKYLNILDISNNNLKGVIPSWIGEFSNLNALLLSNNSLEGEIPMSLFNMSYLGLLDLSANMLSGDIPPHVNSETPIVLLLQDNNFSKGIPDTLLLNVSILDLRNNRLSGNIPDFINSQNINILLLRGNNFTGHIPHRLCGLSNIHLLDLANNGLSGSIPSCLSNISFNSGKEHTSSNYYDFSYGYDDSGSGITPSRVDRENNIGLYFISLVVIEERTIAHSAGVQTKIEFPTKHRYDAYMGGNLLQLCGLDLSQNELSGEIPIELGGLLELHALNLSRNYLSGVIPTSFSGLKNVESLDLSFNRLHGKIPPQLTELSILAVFNVSYNNLPGVIPQGKQFNTFDAKSYLGNSLLCGQPTNKSCNSNNIREEDNEVEDDDEYTIDMVSFYWSLTAAYVTILVGILASLSFDSPWSRAWFNFVDAFLRKIAMGDKEKNQYSLWNSEETKVLIELLVDGIQRGWRDSNGIMNKATVEHKILPVLNGRLGCQKTHKHYLSRIKFLKGQYQCYVDLLNNSSGFGWDPIMKRFMASNEVWNDYLKGHPNQKFLRYDFSEQFDDLKIIFDCATANGSSAIGLGDTTDARVFTVGDSQVQENLNFEDINDDVYAQQPSPENGVKRRVEKLVSRKRSRTDTSGSSVEINSDQSDAMVMMTSKILTFITQREERHQKEAEKREAEKKKNSVWDGMKEVPNLDDHIKFKAVTLIYSLGMKDVFTDMSIEKRYGWIQSNVN</sequence>
<evidence type="ECO:0000256" key="3">
    <source>
        <dbReference type="ARBA" id="ARBA00022475"/>
    </source>
</evidence>
<dbReference type="FunFam" id="3.80.10.10:FF:000213">
    <property type="entry name" value="Tyrosine-sulfated glycopeptide receptor 1"/>
    <property type="match status" value="2"/>
</dbReference>
<dbReference type="GO" id="GO:0005886">
    <property type="term" value="C:plasma membrane"/>
    <property type="evidence" value="ECO:0007669"/>
    <property type="project" value="UniProtKB-SubCell"/>
</dbReference>
<dbReference type="PRINTS" id="PR00019">
    <property type="entry name" value="LEURICHRPT"/>
</dbReference>
<dbReference type="AlphaFoldDB" id="A0ABC8JFQ1"/>
<evidence type="ECO:0000256" key="9">
    <source>
        <dbReference type="ARBA" id="ARBA00023136"/>
    </source>
</evidence>
<evidence type="ECO:0000256" key="8">
    <source>
        <dbReference type="ARBA" id="ARBA00022989"/>
    </source>
</evidence>
<evidence type="ECO:0000256" key="1">
    <source>
        <dbReference type="ARBA" id="ARBA00004251"/>
    </source>
</evidence>
<dbReference type="SMART" id="SM00365">
    <property type="entry name" value="LRR_SD22"/>
    <property type="match status" value="7"/>
</dbReference>
<keyword evidence="4" id="KW-0433">Leucine-rich repeat</keyword>
<accession>A0ABC8JFQ1</accession>
<dbReference type="InterPro" id="IPR003591">
    <property type="entry name" value="Leu-rich_rpt_typical-subtyp"/>
</dbReference>
<dbReference type="PANTHER" id="PTHR48062:SF74">
    <property type="entry name" value="LEUCINE-RICH REPEAT-CONTAINING N-TERMINAL PLANT-TYPE DOMAIN-CONTAINING PROTEIN"/>
    <property type="match status" value="1"/>
</dbReference>
<evidence type="ECO:0000256" key="12">
    <source>
        <dbReference type="SAM" id="MobiDB-lite"/>
    </source>
</evidence>
<evidence type="ECO:0000256" key="13">
    <source>
        <dbReference type="SAM" id="SignalP"/>
    </source>
</evidence>
<dbReference type="EMBL" id="CAKOAT010091710">
    <property type="protein sequence ID" value="CAH8320279.1"/>
    <property type="molecule type" value="Genomic_DNA"/>
</dbReference>
<dbReference type="InterPro" id="IPR056253">
    <property type="entry name" value="At2g29880-like_C"/>
</dbReference>
<comment type="subcellular location">
    <subcellularLocation>
        <location evidence="1">Cell membrane</location>
        <topology evidence="1">Single-pass type I membrane protein</topology>
    </subcellularLocation>
</comment>
<feature type="domain" description="At2g29880-like C-terminal" evidence="15">
    <location>
        <begin position="1165"/>
        <end position="1211"/>
    </location>
</feature>
<feature type="compositionally biased region" description="Basic and acidic residues" evidence="12">
    <location>
        <begin position="1098"/>
        <end position="1107"/>
    </location>
</feature>
<dbReference type="InterPro" id="IPR001611">
    <property type="entry name" value="Leu-rich_rpt"/>
</dbReference>
<evidence type="ECO:0000259" key="14">
    <source>
        <dbReference type="Pfam" id="PF12776"/>
    </source>
</evidence>
<dbReference type="Proteomes" id="UP001642260">
    <property type="component" value="Unassembled WGS sequence"/>
</dbReference>
<dbReference type="Pfam" id="PF24769">
    <property type="entry name" value="At2g29880_C"/>
    <property type="match status" value="1"/>
</dbReference>
<evidence type="ECO:0000256" key="10">
    <source>
        <dbReference type="ARBA" id="ARBA00023170"/>
    </source>
</evidence>
<feature type="domain" description="Myb/SANT-like" evidence="14">
    <location>
        <begin position="925"/>
        <end position="1021"/>
    </location>
</feature>
<feature type="signal peptide" evidence="13">
    <location>
        <begin position="1"/>
        <end position="17"/>
    </location>
</feature>
<dbReference type="Pfam" id="PF12776">
    <property type="entry name" value="Myb_DNA-bind_3"/>
    <property type="match status" value="1"/>
</dbReference>
<dbReference type="FunFam" id="3.80.10.10:FF:000041">
    <property type="entry name" value="LRR receptor-like serine/threonine-protein kinase ERECTA"/>
    <property type="match status" value="1"/>
</dbReference>
<feature type="chain" id="PRO_5044852499" description="Myb/SANT-like domain-containing protein" evidence="13">
    <location>
        <begin position="18"/>
        <end position="1213"/>
    </location>
</feature>
<keyword evidence="5" id="KW-0812">Transmembrane</keyword>
<dbReference type="PANTHER" id="PTHR48062">
    <property type="entry name" value="RECEPTOR-LIKE PROTEIN 14"/>
    <property type="match status" value="1"/>
</dbReference>
<keyword evidence="9" id="KW-0472">Membrane</keyword>
<dbReference type="InterPro" id="IPR032675">
    <property type="entry name" value="LRR_dom_sf"/>
</dbReference>
<dbReference type="SUPFAM" id="SSF52058">
    <property type="entry name" value="L domain-like"/>
    <property type="match status" value="1"/>
</dbReference>
<comment type="similarity">
    <text evidence="2">Belongs to the RLP family.</text>
</comment>
<keyword evidence="17" id="KW-1185">Reference proteome</keyword>
<gene>
    <name evidence="16" type="ORF">ERUC_LOCUS8830</name>
</gene>
<evidence type="ECO:0000259" key="15">
    <source>
        <dbReference type="Pfam" id="PF24769"/>
    </source>
</evidence>
<dbReference type="SMART" id="SM00369">
    <property type="entry name" value="LRR_TYP"/>
    <property type="match status" value="6"/>
</dbReference>